<dbReference type="PANTHER" id="PTHR30543:SF21">
    <property type="entry name" value="NAD(P)H-DEPENDENT FMN REDUCTASE LOT6"/>
    <property type="match status" value="1"/>
</dbReference>
<reference evidence="2" key="1">
    <citation type="submission" date="2021-11" db="EMBL/GenBank/DDBJ databases">
        <title>BS-T2-15 a new species belonging to the Comamonadaceae family isolated from the soil of a French oak forest.</title>
        <authorList>
            <person name="Mieszkin S."/>
            <person name="Alain K."/>
        </authorList>
    </citation>
    <scope>NUCLEOTIDE SEQUENCE</scope>
    <source>
        <strain evidence="2">BS-T2-15</strain>
    </source>
</reference>
<evidence type="ECO:0000313" key="3">
    <source>
        <dbReference type="Proteomes" id="UP001139353"/>
    </source>
</evidence>
<dbReference type="GO" id="GO:0010181">
    <property type="term" value="F:FMN binding"/>
    <property type="evidence" value="ECO:0007669"/>
    <property type="project" value="TreeGrafter"/>
</dbReference>
<dbReference type="GO" id="GO:0005829">
    <property type="term" value="C:cytosol"/>
    <property type="evidence" value="ECO:0007669"/>
    <property type="project" value="TreeGrafter"/>
</dbReference>
<proteinExistence type="predicted"/>
<dbReference type="InterPro" id="IPR005025">
    <property type="entry name" value="FMN_Rdtase-like_dom"/>
</dbReference>
<dbReference type="Gene3D" id="3.40.50.360">
    <property type="match status" value="1"/>
</dbReference>
<dbReference type="SUPFAM" id="SSF52218">
    <property type="entry name" value="Flavoproteins"/>
    <property type="match status" value="1"/>
</dbReference>
<keyword evidence="3" id="KW-1185">Reference proteome</keyword>
<sequence>MQSSDNRPLNVLALCGSLRAASINAALLRAAARIAAPGADIEVADWLGRLPLFNPDLENVVDDRELPRAVKALHLAVDAADAILIASPEYAHGISGTIKNTLDWLVSFEPFIHKPVAVVNVSPRAHHADDALRETLRTMSAGLVGEASFAVELLGAHMDEDAMAASPAVADVVAQAIAALRAEIGRRASGDIPVFPLR</sequence>
<accession>A0A9X1YI13</accession>
<evidence type="ECO:0000259" key="1">
    <source>
        <dbReference type="Pfam" id="PF03358"/>
    </source>
</evidence>
<dbReference type="InterPro" id="IPR050712">
    <property type="entry name" value="NAD(P)H-dep_reductase"/>
</dbReference>
<name>A0A9X1YI13_9BURK</name>
<dbReference type="RefSeq" id="WP_275681263.1">
    <property type="nucleotide sequence ID" value="NZ_JAJLJH010000001.1"/>
</dbReference>
<dbReference type="AlphaFoldDB" id="A0A9X1YI13"/>
<dbReference type="PANTHER" id="PTHR30543">
    <property type="entry name" value="CHROMATE REDUCTASE"/>
    <property type="match status" value="1"/>
</dbReference>
<organism evidence="2 3">
    <name type="scientific">Scleromatobacter humisilvae</name>
    <dbReference type="NCBI Taxonomy" id="2897159"/>
    <lineage>
        <taxon>Bacteria</taxon>
        <taxon>Pseudomonadati</taxon>
        <taxon>Pseudomonadota</taxon>
        <taxon>Betaproteobacteria</taxon>
        <taxon>Burkholderiales</taxon>
        <taxon>Sphaerotilaceae</taxon>
        <taxon>Scleromatobacter</taxon>
    </lineage>
</organism>
<dbReference type="InterPro" id="IPR029039">
    <property type="entry name" value="Flavoprotein-like_sf"/>
</dbReference>
<dbReference type="EMBL" id="JAJLJH010000001">
    <property type="protein sequence ID" value="MCK9685255.1"/>
    <property type="molecule type" value="Genomic_DNA"/>
</dbReference>
<dbReference type="Pfam" id="PF03358">
    <property type="entry name" value="FMN_red"/>
    <property type="match status" value="1"/>
</dbReference>
<evidence type="ECO:0000313" key="2">
    <source>
        <dbReference type="EMBL" id="MCK9685255.1"/>
    </source>
</evidence>
<gene>
    <name evidence="2" type="ORF">LPC04_05955</name>
</gene>
<feature type="domain" description="NADPH-dependent FMN reductase-like" evidence="1">
    <location>
        <begin position="10"/>
        <end position="151"/>
    </location>
</feature>
<comment type="caution">
    <text evidence="2">The sequence shown here is derived from an EMBL/GenBank/DDBJ whole genome shotgun (WGS) entry which is preliminary data.</text>
</comment>
<dbReference type="Proteomes" id="UP001139353">
    <property type="component" value="Unassembled WGS sequence"/>
</dbReference>
<protein>
    <submittedName>
        <fullName evidence="2">NAD(P)H-dependent oxidoreductase</fullName>
    </submittedName>
</protein>
<dbReference type="GO" id="GO:0016491">
    <property type="term" value="F:oxidoreductase activity"/>
    <property type="evidence" value="ECO:0007669"/>
    <property type="project" value="InterPro"/>
</dbReference>